<feature type="domain" description="HNH nuclease" evidence="5">
    <location>
        <begin position="51"/>
        <end position="106"/>
    </location>
</feature>
<evidence type="ECO:0000259" key="5">
    <source>
        <dbReference type="SMART" id="SM00507"/>
    </source>
</evidence>
<dbReference type="Gene3D" id="1.10.30.50">
    <property type="match status" value="1"/>
</dbReference>
<dbReference type="InterPro" id="IPR002711">
    <property type="entry name" value="HNH"/>
</dbReference>
<accession>A0A4U3MMF2</accession>
<evidence type="ECO:0000313" key="6">
    <source>
        <dbReference type="EMBL" id="TKK90019.1"/>
    </source>
</evidence>
<dbReference type="PANTHER" id="PTHR41286:SF1">
    <property type="entry name" value="HNH NUCLEASE YAJD-RELATED"/>
    <property type="match status" value="1"/>
</dbReference>
<reference evidence="6 7" key="1">
    <citation type="submission" date="2019-02" db="EMBL/GenBank/DDBJ databases">
        <title>Bacteria dissemination in different level of health care in South Africa: the effectiveness of infections prevention and control.</title>
        <authorList>
            <person name="Shobo C."/>
            <person name="Amoako D.G."/>
            <person name="Allam M."/>
            <person name="Ismail A."/>
            <person name="Bester L.A."/>
            <person name="Essack S.Y."/>
        </authorList>
    </citation>
    <scope>NUCLEOTIDE SEQUENCE [LARGE SCALE GENOMIC DNA]</scope>
    <source>
        <strain evidence="6 7">2SIL2</strain>
    </source>
</reference>
<keyword evidence="2" id="KW-0378">Hydrolase</keyword>
<dbReference type="GO" id="GO:0016787">
    <property type="term" value="F:hydrolase activity"/>
    <property type="evidence" value="ECO:0007669"/>
    <property type="project" value="UniProtKB-KW"/>
</dbReference>
<dbReference type="PANTHER" id="PTHR41286">
    <property type="entry name" value="HNH NUCLEASE YAJD-RELATED"/>
    <property type="match status" value="1"/>
</dbReference>
<evidence type="ECO:0000256" key="4">
    <source>
        <dbReference type="ARBA" id="ARBA00040194"/>
    </source>
</evidence>
<dbReference type="InterPro" id="IPR003615">
    <property type="entry name" value="HNH_nuc"/>
</dbReference>
<dbReference type="GO" id="GO:0004519">
    <property type="term" value="F:endonuclease activity"/>
    <property type="evidence" value="ECO:0007669"/>
    <property type="project" value="UniProtKB-KW"/>
</dbReference>
<dbReference type="RefSeq" id="WP_010782959.1">
    <property type="nucleotide sequence ID" value="NZ_CABHGG010000012.1"/>
</dbReference>
<organism evidence="6 7">
    <name type="scientific">Enterococcus faecalis</name>
    <name type="common">Streptococcus faecalis</name>
    <dbReference type="NCBI Taxonomy" id="1351"/>
    <lineage>
        <taxon>Bacteria</taxon>
        <taxon>Bacillati</taxon>
        <taxon>Bacillota</taxon>
        <taxon>Bacilli</taxon>
        <taxon>Lactobacillales</taxon>
        <taxon>Enterococcaceae</taxon>
        <taxon>Enterococcus</taxon>
    </lineage>
</organism>
<protein>
    <recommendedName>
        <fullName evidence="4">Putative HNH nuclease YajD</fullName>
    </recommendedName>
</protein>
<dbReference type="AlphaFoldDB" id="A0A4U3MMF2"/>
<evidence type="ECO:0000256" key="1">
    <source>
        <dbReference type="ARBA" id="ARBA00022722"/>
    </source>
</evidence>
<comment type="caution">
    <text evidence="6">The sequence shown here is derived from an EMBL/GenBank/DDBJ whole genome shotgun (WGS) entry which is preliminary data.</text>
</comment>
<evidence type="ECO:0000256" key="2">
    <source>
        <dbReference type="ARBA" id="ARBA00022801"/>
    </source>
</evidence>
<dbReference type="Proteomes" id="UP000305511">
    <property type="component" value="Unassembled WGS sequence"/>
</dbReference>
<comment type="similarity">
    <text evidence="3">Belongs to the HNH nuclease family.</text>
</comment>
<dbReference type="GO" id="GO:0008270">
    <property type="term" value="F:zinc ion binding"/>
    <property type="evidence" value="ECO:0007669"/>
    <property type="project" value="InterPro"/>
</dbReference>
<dbReference type="GO" id="GO:0005829">
    <property type="term" value="C:cytosol"/>
    <property type="evidence" value="ECO:0007669"/>
    <property type="project" value="TreeGrafter"/>
</dbReference>
<keyword evidence="6" id="KW-0255">Endonuclease</keyword>
<dbReference type="SMART" id="SM00507">
    <property type="entry name" value="HNHc"/>
    <property type="match status" value="1"/>
</dbReference>
<dbReference type="EMBL" id="SIYF01000077">
    <property type="protein sequence ID" value="TKK90019.1"/>
    <property type="molecule type" value="Genomic_DNA"/>
</dbReference>
<dbReference type="CDD" id="cd00085">
    <property type="entry name" value="HNHc"/>
    <property type="match status" value="1"/>
</dbReference>
<sequence>MRYCQFEGCSNTTEKGAYCSEHARKSRKKKKQINAYHHDNKSFYRTKAWQDVADFVYEREGGCCQRCGRFVFGRQAHRHHVIPIKKNEMLKLDPNNIRLLCPKCHVIEENEADEKKVFPSYFRRK</sequence>
<dbReference type="Pfam" id="PF01844">
    <property type="entry name" value="HNH"/>
    <property type="match status" value="1"/>
</dbReference>
<keyword evidence="1" id="KW-0540">Nuclease</keyword>
<name>A0A4U3MMF2_ENTFL</name>
<evidence type="ECO:0000256" key="3">
    <source>
        <dbReference type="ARBA" id="ARBA00038412"/>
    </source>
</evidence>
<proteinExistence type="inferred from homology"/>
<evidence type="ECO:0000313" key="7">
    <source>
        <dbReference type="Proteomes" id="UP000305511"/>
    </source>
</evidence>
<gene>
    <name evidence="6" type="ORF">EY666_03735</name>
</gene>
<dbReference type="GO" id="GO:0003676">
    <property type="term" value="F:nucleic acid binding"/>
    <property type="evidence" value="ECO:0007669"/>
    <property type="project" value="InterPro"/>
</dbReference>